<dbReference type="OrthoDB" id="5516294at2"/>
<dbReference type="Proteomes" id="UP000186351">
    <property type="component" value="Chromosome"/>
</dbReference>
<reference evidence="2" key="1">
    <citation type="submission" date="2016-04" db="EMBL/GenBank/DDBJ databases">
        <title>Complete Genome Sequences of Twelve Strains of a Stable Defined Moderately Diverse Mouse Microbiota 2 (sDMDMm2).</title>
        <authorList>
            <person name="Uchimura Y."/>
            <person name="Wyss M."/>
            <person name="Brugiroux S."/>
            <person name="Limenitakis J.P."/>
            <person name="Stecher B."/>
            <person name="McCoy K.D."/>
            <person name="Macpherson A.J."/>
        </authorList>
    </citation>
    <scope>NUCLEOTIDE SEQUENCE [LARGE SCALE GENOMIC DNA]</scope>
    <source>
        <strain evidence="2">YL27</strain>
    </source>
</reference>
<accession>A0A1Z2XJV8</accession>
<evidence type="ECO:0000313" key="2">
    <source>
        <dbReference type="Proteomes" id="UP000186351"/>
    </source>
</evidence>
<dbReference type="Gene3D" id="3.40.50.2000">
    <property type="entry name" value="Glycogen Phosphorylase B"/>
    <property type="match status" value="1"/>
</dbReference>
<dbReference type="RefSeq" id="WP_068960559.1">
    <property type="nucleotide sequence ID" value="NZ_CAJTAP010000040.1"/>
</dbReference>
<dbReference type="SUPFAM" id="SSF53756">
    <property type="entry name" value="UDP-Glycosyltransferase/glycogen phosphorylase"/>
    <property type="match status" value="1"/>
</dbReference>
<name>A0A1B1S8T5_9BACT</name>
<gene>
    <name evidence="1" type="ORF">A4V02_05365</name>
</gene>
<evidence type="ECO:0000313" key="1">
    <source>
        <dbReference type="EMBL" id="ANU63204.1"/>
    </source>
</evidence>
<dbReference type="CDD" id="cd01635">
    <property type="entry name" value="Glycosyltransferase_GTB-type"/>
    <property type="match status" value="1"/>
</dbReference>
<organism evidence="1 2">
    <name type="scientific">Muribaculum intestinale</name>
    <dbReference type="NCBI Taxonomy" id="1796646"/>
    <lineage>
        <taxon>Bacteria</taxon>
        <taxon>Pseudomonadati</taxon>
        <taxon>Bacteroidota</taxon>
        <taxon>Bacteroidia</taxon>
        <taxon>Bacteroidales</taxon>
        <taxon>Muribaculaceae</taxon>
        <taxon>Muribaculum</taxon>
    </lineage>
</organism>
<dbReference type="GeneID" id="65536277"/>
<sequence>MITQLKKIIDSSLRKIYPYIQRSYTKKIKGSKHNMFISYLAAPFYHRNDIKYLNHHQNRGETLIIGDILCELGISHKFVRLDKPLITYAGYDIVFGVEPNFIKACKANPNALKIYYATGAYCKYQNKAVRERTDQFNKSHNTSIPYYRLATEHDAIEIADAIIQIGTKHTIATYPKHIQNKIIPIRQTCHTYDTNDYIKNKLENVSYSDFVWMGSAGSILKGLDLVLDYFISHPGLNLHIFGNIDFDIWDYYKQRVIQCKNIHFYGLCDLDSDTVRNVGLKCAYVILPSASEGCPGSVINMAKLGCIPIVTPISSFEGLESYGLIIPSYTSEGIDMAIQTAINWTKDEINSKIEGIFDFSNKNFCKKTFTEDFQTALSAIISKYENKSAD</sequence>
<proteinExistence type="predicted"/>
<keyword evidence="2" id="KW-1185">Reference proteome</keyword>
<evidence type="ECO:0008006" key="3">
    <source>
        <dbReference type="Google" id="ProtNLM"/>
    </source>
</evidence>
<protein>
    <recommendedName>
        <fullName evidence="3">Glycosyltransferase</fullName>
    </recommendedName>
</protein>
<dbReference type="STRING" id="1796646.A4V02_05365"/>
<dbReference type="KEGG" id="pary:A4V02_05365"/>
<accession>A0A1B1S8T5</accession>
<dbReference type="AlphaFoldDB" id="A0A1B1S8T5"/>
<dbReference type="EMBL" id="CP015402">
    <property type="protein sequence ID" value="ANU63204.1"/>
    <property type="molecule type" value="Genomic_DNA"/>
</dbReference>